<name>A0A9Q0N1R0_9DIPT</name>
<organism evidence="1 2">
    <name type="scientific">Pseudolycoriella hygida</name>
    <dbReference type="NCBI Taxonomy" id="35572"/>
    <lineage>
        <taxon>Eukaryota</taxon>
        <taxon>Metazoa</taxon>
        <taxon>Ecdysozoa</taxon>
        <taxon>Arthropoda</taxon>
        <taxon>Hexapoda</taxon>
        <taxon>Insecta</taxon>
        <taxon>Pterygota</taxon>
        <taxon>Neoptera</taxon>
        <taxon>Endopterygota</taxon>
        <taxon>Diptera</taxon>
        <taxon>Nematocera</taxon>
        <taxon>Sciaroidea</taxon>
        <taxon>Sciaridae</taxon>
        <taxon>Pseudolycoriella</taxon>
    </lineage>
</organism>
<sequence length="77" mass="8749">MLTEPGVFPSSGSRVSSLNIPIASISPSWPFPFDFFPTSQYTLFNSTNEKIIVKLNARKLSRALYIHDSHTFVFKLR</sequence>
<accession>A0A9Q0N1R0</accession>
<dbReference type="Proteomes" id="UP001151699">
    <property type="component" value="Chromosome B"/>
</dbReference>
<proteinExistence type="predicted"/>
<evidence type="ECO:0000313" key="1">
    <source>
        <dbReference type="EMBL" id="KAJ6641974.1"/>
    </source>
</evidence>
<keyword evidence="2" id="KW-1185">Reference proteome</keyword>
<evidence type="ECO:0008006" key="3">
    <source>
        <dbReference type="Google" id="ProtNLM"/>
    </source>
</evidence>
<evidence type="ECO:0000313" key="2">
    <source>
        <dbReference type="Proteomes" id="UP001151699"/>
    </source>
</evidence>
<dbReference type="AlphaFoldDB" id="A0A9Q0N1R0"/>
<gene>
    <name evidence="1" type="ORF">Bhyg_06919</name>
</gene>
<protein>
    <recommendedName>
        <fullName evidence="3">MSP domain-containing protein</fullName>
    </recommendedName>
</protein>
<dbReference type="EMBL" id="WJQU01000002">
    <property type="protein sequence ID" value="KAJ6641974.1"/>
    <property type="molecule type" value="Genomic_DNA"/>
</dbReference>
<comment type="caution">
    <text evidence="1">The sequence shown here is derived from an EMBL/GenBank/DDBJ whole genome shotgun (WGS) entry which is preliminary data.</text>
</comment>
<reference evidence="1" key="1">
    <citation type="submission" date="2022-07" db="EMBL/GenBank/DDBJ databases">
        <authorList>
            <person name="Trinca V."/>
            <person name="Uliana J.V.C."/>
            <person name="Torres T.T."/>
            <person name="Ward R.J."/>
            <person name="Monesi N."/>
        </authorList>
    </citation>
    <scope>NUCLEOTIDE SEQUENCE</scope>
    <source>
        <strain evidence="1">HSMRA1968</strain>
        <tissue evidence="1">Whole embryos</tissue>
    </source>
</reference>